<dbReference type="InterPro" id="IPR005467">
    <property type="entry name" value="His_kinase_dom"/>
</dbReference>
<evidence type="ECO:0000256" key="1">
    <source>
        <dbReference type="ARBA" id="ARBA00000085"/>
    </source>
</evidence>
<dbReference type="SUPFAM" id="SSF47384">
    <property type="entry name" value="Homodimeric domain of signal transducing histidine kinase"/>
    <property type="match status" value="1"/>
</dbReference>
<dbReference type="InterPro" id="IPR036890">
    <property type="entry name" value="HATPase_C_sf"/>
</dbReference>
<evidence type="ECO:0000313" key="10">
    <source>
        <dbReference type="EMBL" id="HIQ95017.1"/>
    </source>
</evidence>
<reference evidence="10" key="2">
    <citation type="journal article" date="2021" name="PeerJ">
        <title>Extensive microbial diversity within the chicken gut microbiome revealed by metagenomics and culture.</title>
        <authorList>
            <person name="Gilroy R."/>
            <person name="Ravi A."/>
            <person name="Getino M."/>
            <person name="Pursley I."/>
            <person name="Horton D.L."/>
            <person name="Alikhan N.F."/>
            <person name="Baker D."/>
            <person name="Gharbi K."/>
            <person name="Hall N."/>
            <person name="Watson M."/>
            <person name="Adriaenssens E.M."/>
            <person name="Foster-Nyarko E."/>
            <person name="Jarju S."/>
            <person name="Secka A."/>
            <person name="Antonio M."/>
            <person name="Oren A."/>
            <person name="Chaudhuri R.R."/>
            <person name="La Ragione R."/>
            <person name="Hildebrand F."/>
            <person name="Pallen M.J."/>
        </authorList>
    </citation>
    <scope>NUCLEOTIDE SEQUENCE</scope>
    <source>
        <strain evidence="10">ChiSjej3B21-11622</strain>
    </source>
</reference>
<dbReference type="AlphaFoldDB" id="A0A9D1CZJ0"/>
<sequence length="438" mass="49366">MLKRLQNRLHLFLIVLFMAIISLILCFAFLNTWQIRHTTDVAYLQRMASLIIYQLEADPEDPASLLSNYENEMHVYSILEDESGKILFQSNPDTSTKLSTLWETARESSAAQTPSDTSPAPKITEQGGYVEITGEHHDRYSVIPAIVRTKSGRSYSLALFYEQLSPIGLLTRQAPAYLGIWISSLVFLFFVSRFLLGKAFEPTERVLESQKEFVASASHELKSPLAVILANTENLQNFAPLDQRIQNHLQVIDSECMRMSRLVRDMLLLAASDADKWTIQKQEVNVDTLLINLYEAYEPICQKHSLSLKLDLGEDCFLPLITDQERLFQILSIFLDNAVSYSPAGSAVELKVKETSRELTFLVADHGKGIAKEDQPYIFDRFYRADKSHTDKSHFGLGLSIARELARILGGKIGFEDTEGGGATFFLTLPIARRSNSA</sequence>
<feature type="transmembrane region" description="Helical" evidence="8">
    <location>
        <begin position="12"/>
        <end position="30"/>
    </location>
</feature>
<dbReference type="SUPFAM" id="SSF55874">
    <property type="entry name" value="ATPase domain of HSP90 chaperone/DNA topoisomerase II/histidine kinase"/>
    <property type="match status" value="1"/>
</dbReference>
<accession>A0A9D1CZJ0</accession>
<dbReference type="Gene3D" id="1.10.287.130">
    <property type="match status" value="1"/>
</dbReference>
<evidence type="ECO:0000256" key="7">
    <source>
        <dbReference type="ARBA" id="ARBA00023012"/>
    </source>
</evidence>
<dbReference type="InterPro" id="IPR004358">
    <property type="entry name" value="Sig_transdc_His_kin-like_C"/>
</dbReference>
<dbReference type="PANTHER" id="PTHR43547">
    <property type="entry name" value="TWO-COMPONENT HISTIDINE KINASE"/>
    <property type="match status" value="1"/>
</dbReference>
<dbReference type="Pfam" id="PF00512">
    <property type="entry name" value="HisKA"/>
    <property type="match status" value="1"/>
</dbReference>
<evidence type="ECO:0000259" key="9">
    <source>
        <dbReference type="PROSITE" id="PS50109"/>
    </source>
</evidence>
<dbReference type="InterPro" id="IPR003594">
    <property type="entry name" value="HATPase_dom"/>
</dbReference>
<keyword evidence="8" id="KW-0472">Membrane</keyword>
<feature type="domain" description="Histidine kinase" evidence="9">
    <location>
        <begin position="216"/>
        <end position="433"/>
    </location>
</feature>
<gene>
    <name evidence="10" type="ORF">IAB26_00470</name>
</gene>
<comment type="subcellular location">
    <subcellularLocation>
        <location evidence="2">Membrane</location>
    </subcellularLocation>
</comment>
<evidence type="ECO:0000256" key="6">
    <source>
        <dbReference type="ARBA" id="ARBA00022777"/>
    </source>
</evidence>
<evidence type="ECO:0000256" key="3">
    <source>
        <dbReference type="ARBA" id="ARBA00012438"/>
    </source>
</evidence>
<dbReference type="EC" id="2.7.13.3" evidence="3"/>
<reference evidence="10" key="1">
    <citation type="submission" date="2020-10" db="EMBL/GenBank/DDBJ databases">
        <authorList>
            <person name="Gilroy R."/>
        </authorList>
    </citation>
    <scope>NUCLEOTIDE SEQUENCE</scope>
    <source>
        <strain evidence="10">ChiSjej3B21-11622</strain>
    </source>
</reference>
<evidence type="ECO:0000256" key="5">
    <source>
        <dbReference type="ARBA" id="ARBA00022679"/>
    </source>
</evidence>
<keyword evidence="8" id="KW-0812">Transmembrane</keyword>
<dbReference type="PROSITE" id="PS50109">
    <property type="entry name" value="HIS_KIN"/>
    <property type="match status" value="1"/>
</dbReference>
<dbReference type="EMBL" id="DVFT01000006">
    <property type="protein sequence ID" value="HIQ95017.1"/>
    <property type="molecule type" value="Genomic_DNA"/>
</dbReference>
<feature type="transmembrane region" description="Helical" evidence="8">
    <location>
        <begin position="176"/>
        <end position="196"/>
    </location>
</feature>
<keyword evidence="4" id="KW-0597">Phosphoprotein</keyword>
<evidence type="ECO:0000313" key="11">
    <source>
        <dbReference type="Proteomes" id="UP000886886"/>
    </source>
</evidence>
<dbReference type="GO" id="GO:0016020">
    <property type="term" value="C:membrane"/>
    <property type="evidence" value="ECO:0007669"/>
    <property type="project" value="UniProtKB-SubCell"/>
</dbReference>
<dbReference type="PRINTS" id="PR00344">
    <property type="entry name" value="BCTRLSENSOR"/>
</dbReference>
<dbReference type="FunFam" id="3.30.565.10:FF:000006">
    <property type="entry name" value="Sensor histidine kinase WalK"/>
    <property type="match status" value="1"/>
</dbReference>
<dbReference type="SMART" id="SM00387">
    <property type="entry name" value="HATPase_c"/>
    <property type="match status" value="1"/>
</dbReference>
<dbReference type="Gene3D" id="3.30.565.10">
    <property type="entry name" value="Histidine kinase-like ATPase, C-terminal domain"/>
    <property type="match status" value="1"/>
</dbReference>
<keyword evidence="5" id="KW-0808">Transferase</keyword>
<dbReference type="Pfam" id="PF02518">
    <property type="entry name" value="HATPase_c"/>
    <property type="match status" value="1"/>
</dbReference>
<name>A0A9D1CZJ0_9FIRM</name>
<comment type="catalytic activity">
    <reaction evidence="1">
        <text>ATP + protein L-histidine = ADP + protein N-phospho-L-histidine.</text>
        <dbReference type="EC" id="2.7.13.3"/>
    </reaction>
</comment>
<dbReference type="InterPro" id="IPR003661">
    <property type="entry name" value="HisK_dim/P_dom"/>
</dbReference>
<protein>
    <recommendedName>
        <fullName evidence="3">histidine kinase</fullName>
        <ecNumber evidence="3">2.7.13.3</ecNumber>
    </recommendedName>
</protein>
<dbReference type="InterPro" id="IPR036097">
    <property type="entry name" value="HisK_dim/P_sf"/>
</dbReference>
<evidence type="ECO:0000256" key="8">
    <source>
        <dbReference type="SAM" id="Phobius"/>
    </source>
</evidence>
<keyword evidence="6 10" id="KW-0418">Kinase</keyword>
<keyword evidence="7" id="KW-0902">Two-component regulatory system</keyword>
<keyword evidence="8" id="KW-1133">Transmembrane helix</keyword>
<organism evidence="10 11">
    <name type="scientific">Candidatus Limivivens merdigallinarum</name>
    <dbReference type="NCBI Taxonomy" id="2840859"/>
    <lineage>
        <taxon>Bacteria</taxon>
        <taxon>Bacillati</taxon>
        <taxon>Bacillota</taxon>
        <taxon>Clostridia</taxon>
        <taxon>Lachnospirales</taxon>
        <taxon>Lachnospiraceae</taxon>
        <taxon>Lachnospiraceae incertae sedis</taxon>
        <taxon>Candidatus Limivivens</taxon>
    </lineage>
</organism>
<dbReference type="CDD" id="cd00082">
    <property type="entry name" value="HisKA"/>
    <property type="match status" value="1"/>
</dbReference>
<dbReference type="SMART" id="SM00388">
    <property type="entry name" value="HisKA"/>
    <property type="match status" value="1"/>
</dbReference>
<evidence type="ECO:0000256" key="2">
    <source>
        <dbReference type="ARBA" id="ARBA00004370"/>
    </source>
</evidence>
<dbReference type="PANTHER" id="PTHR43547:SF2">
    <property type="entry name" value="HYBRID SIGNAL TRANSDUCTION HISTIDINE KINASE C"/>
    <property type="match status" value="1"/>
</dbReference>
<dbReference type="GO" id="GO:0000155">
    <property type="term" value="F:phosphorelay sensor kinase activity"/>
    <property type="evidence" value="ECO:0007669"/>
    <property type="project" value="InterPro"/>
</dbReference>
<evidence type="ECO:0000256" key="4">
    <source>
        <dbReference type="ARBA" id="ARBA00022553"/>
    </source>
</evidence>
<dbReference type="Proteomes" id="UP000886886">
    <property type="component" value="Unassembled WGS sequence"/>
</dbReference>
<proteinExistence type="predicted"/>
<comment type="caution">
    <text evidence="10">The sequence shown here is derived from an EMBL/GenBank/DDBJ whole genome shotgun (WGS) entry which is preliminary data.</text>
</comment>